<protein>
    <submittedName>
        <fullName evidence="1">Uncharacterized protein</fullName>
    </submittedName>
</protein>
<dbReference type="AlphaFoldDB" id="A0A8H7QGW6"/>
<comment type="caution">
    <text evidence="1">The sequence shown here is derived from an EMBL/GenBank/DDBJ whole genome shotgun (WGS) entry which is preliminary data.</text>
</comment>
<evidence type="ECO:0000313" key="1">
    <source>
        <dbReference type="EMBL" id="KAG2192207.1"/>
    </source>
</evidence>
<organism evidence="1 2">
    <name type="scientific">Mucor saturninus</name>
    <dbReference type="NCBI Taxonomy" id="64648"/>
    <lineage>
        <taxon>Eukaryota</taxon>
        <taxon>Fungi</taxon>
        <taxon>Fungi incertae sedis</taxon>
        <taxon>Mucoromycota</taxon>
        <taxon>Mucoromycotina</taxon>
        <taxon>Mucoromycetes</taxon>
        <taxon>Mucorales</taxon>
        <taxon>Mucorineae</taxon>
        <taxon>Mucoraceae</taxon>
        <taxon>Mucor</taxon>
    </lineage>
</organism>
<evidence type="ECO:0000313" key="2">
    <source>
        <dbReference type="Proteomes" id="UP000603453"/>
    </source>
</evidence>
<reference evidence="1" key="1">
    <citation type="submission" date="2020-12" db="EMBL/GenBank/DDBJ databases">
        <title>Metabolic potential, ecology and presence of endohyphal bacteria is reflected in genomic diversity of Mucoromycotina.</title>
        <authorList>
            <person name="Muszewska A."/>
            <person name="Okrasinska A."/>
            <person name="Steczkiewicz K."/>
            <person name="Drgas O."/>
            <person name="Orlowska M."/>
            <person name="Perlinska-Lenart U."/>
            <person name="Aleksandrzak-Piekarczyk T."/>
            <person name="Szatraj K."/>
            <person name="Zielenkiewicz U."/>
            <person name="Pilsyk S."/>
            <person name="Malc E."/>
            <person name="Mieczkowski P."/>
            <person name="Kruszewska J.S."/>
            <person name="Biernat P."/>
            <person name="Pawlowska J."/>
        </authorList>
    </citation>
    <scope>NUCLEOTIDE SEQUENCE</scope>
    <source>
        <strain evidence="1">WA0000017839</strain>
    </source>
</reference>
<accession>A0A8H7QGW6</accession>
<keyword evidence="2" id="KW-1185">Reference proteome</keyword>
<name>A0A8H7QGW6_9FUNG</name>
<proteinExistence type="predicted"/>
<dbReference type="Proteomes" id="UP000603453">
    <property type="component" value="Unassembled WGS sequence"/>
</dbReference>
<dbReference type="EMBL" id="JAEPRD010000310">
    <property type="protein sequence ID" value="KAG2192207.1"/>
    <property type="molecule type" value="Genomic_DNA"/>
</dbReference>
<sequence>MPKQSTRQQTLNEIKSLLKHNVIIENEEEAEEIHELLSGLETKRVLNSGPGILKLDQYREYFLEWNVRNSRDKATN</sequence>
<gene>
    <name evidence="1" type="ORF">INT47_005384</name>
</gene>